<dbReference type="EMBL" id="CP034145">
    <property type="protein sequence ID" value="AZH23907.1"/>
    <property type="molecule type" value="Genomic_DNA"/>
</dbReference>
<protein>
    <submittedName>
        <fullName evidence="2">Uncharacterized protein</fullName>
    </submittedName>
</protein>
<dbReference type="Proteomes" id="UP000282007">
    <property type="component" value="Chromosome"/>
</dbReference>
<dbReference type="Proteomes" id="UP000277326">
    <property type="component" value="Unassembled WGS sequence"/>
</dbReference>
<dbReference type="KEGG" id="haer:DU502_00295"/>
<dbReference type="EMBL" id="REFS01000005">
    <property type="protein sequence ID" value="RMB13333.1"/>
    <property type="molecule type" value="Genomic_DNA"/>
</dbReference>
<sequence length="157" mass="17249">MNHFVPQMDVQLRAGRLLDRPFVSTLMRQVWDPSRGQVDDALTAQLYAALVANLDRVTPDAQELVVGFLRAHEDDNGLPPSTAVHVLAPDRYRQCSVCYGSGRTTCSSCGGMGGRYESRVTYDYDYNPMYSDEWVGCFCNGGYTVCGVCGGSGSVMR</sequence>
<proteinExistence type="predicted"/>
<organism evidence="2 3">
    <name type="scientific">Haloplanus aerogenes</name>
    <dbReference type="NCBI Taxonomy" id="660522"/>
    <lineage>
        <taxon>Archaea</taxon>
        <taxon>Methanobacteriati</taxon>
        <taxon>Methanobacteriota</taxon>
        <taxon>Stenosarchaea group</taxon>
        <taxon>Halobacteria</taxon>
        <taxon>Halobacteriales</taxon>
        <taxon>Haloferacaceae</taxon>
        <taxon>Haloplanus</taxon>
    </lineage>
</organism>
<reference evidence="2" key="3">
    <citation type="submission" date="2018-10" db="EMBL/GenBank/DDBJ databases">
        <authorList>
            <person name="Whitman W."/>
            <person name="Huntemann M."/>
            <person name="Clum A."/>
            <person name="Pillay M."/>
            <person name="Palaniappan K."/>
            <person name="Varghese N."/>
            <person name="Mikhailova N."/>
            <person name="Stamatis D."/>
            <person name="Reddy T."/>
            <person name="Daum C."/>
            <person name="Shapiro N."/>
            <person name="Ivanova N."/>
            <person name="Kyrpides N."/>
            <person name="Woyke T."/>
        </authorList>
    </citation>
    <scope>NUCLEOTIDE SEQUENCE</scope>
    <source>
        <strain evidence="2">CGMCC 1.10124</strain>
    </source>
</reference>
<keyword evidence="4" id="KW-1185">Reference proteome</keyword>
<dbReference type="OrthoDB" id="386868at2157"/>
<dbReference type="RefSeq" id="WP_121921251.1">
    <property type="nucleotide sequence ID" value="NZ_CP034145.1"/>
</dbReference>
<evidence type="ECO:0000313" key="1">
    <source>
        <dbReference type="EMBL" id="AZH23907.1"/>
    </source>
</evidence>
<evidence type="ECO:0000313" key="2">
    <source>
        <dbReference type="EMBL" id="RMB13333.1"/>
    </source>
</evidence>
<accession>A0A3M0DBJ9</accession>
<reference evidence="2 3" key="1">
    <citation type="journal article" date="2015" name="Stand. Genomic Sci.">
        <title>Genomic Encyclopedia of Bacterial and Archaeal Type Strains, Phase III: the genomes of soil and plant-associated and newly described type strains.</title>
        <authorList>
            <person name="Whitman W.B."/>
            <person name="Woyke T."/>
            <person name="Klenk H.P."/>
            <person name="Zhou Y."/>
            <person name="Lilburn T.G."/>
            <person name="Beck B.J."/>
            <person name="De Vos P."/>
            <person name="Vandamme P."/>
            <person name="Eisen J.A."/>
            <person name="Garrity G."/>
            <person name="Hugenholtz P."/>
            <person name="Kyrpides N.C."/>
        </authorList>
    </citation>
    <scope>NUCLEOTIDE SEQUENCE [LARGE SCALE GENOMIC DNA]</scope>
    <source>
        <strain evidence="2 3">CGMCC 1.10124</strain>
    </source>
</reference>
<name>A0A3M0DBJ9_9EURY</name>
<gene>
    <name evidence="2" type="ORF">ATH50_2666</name>
    <name evidence="1" type="ORF">DU502_00295</name>
</gene>
<dbReference type="GeneID" id="38469679"/>
<evidence type="ECO:0000313" key="4">
    <source>
        <dbReference type="Proteomes" id="UP000282007"/>
    </source>
</evidence>
<dbReference type="AlphaFoldDB" id="A0A3M0DBJ9"/>
<evidence type="ECO:0000313" key="3">
    <source>
        <dbReference type="Proteomes" id="UP000277326"/>
    </source>
</evidence>
<reference evidence="1 4" key="2">
    <citation type="submission" date="2018-07" db="EMBL/GenBank/DDBJ databases">
        <title>Genome sequences of Haloplanus aerogenes JCM 16430T.</title>
        <authorList>
            <person name="Kim Y.B."/>
            <person name="Roh S.W."/>
        </authorList>
    </citation>
    <scope>NUCLEOTIDE SEQUENCE [LARGE SCALE GENOMIC DNA]</scope>
    <source>
        <strain evidence="1 4">JCM 16430</strain>
    </source>
</reference>